<dbReference type="NCBIfam" id="TIGR00115">
    <property type="entry name" value="tig"/>
    <property type="match status" value="1"/>
</dbReference>
<dbReference type="SUPFAM" id="SSF54534">
    <property type="entry name" value="FKBP-like"/>
    <property type="match status" value="1"/>
</dbReference>
<dbReference type="Gene3D" id="3.10.50.40">
    <property type="match status" value="1"/>
</dbReference>
<dbReference type="Pfam" id="PF05697">
    <property type="entry name" value="Trigger_N"/>
    <property type="match status" value="1"/>
</dbReference>
<keyword evidence="5 9" id="KW-0697">Rotamase</keyword>
<comment type="caution">
    <text evidence="12">The sequence shown here is derived from an EMBL/GenBank/DDBJ whole genome shotgun (WGS) entry which is preliminary data.</text>
</comment>
<dbReference type="Pfam" id="PF05698">
    <property type="entry name" value="Trigger_C"/>
    <property type="match status" value="1"/>
</dbReference>
<evidence type="ECO:0000256" key="7">
    <source>
        <dbReference type="ARBA" id="ARBA00023235"/>
    </source>
</evidence>
<dbReference type="PIRSF" id="PIRSF003095">
    <property type="entry name" value="Trigger_factor"/>
    <property type="match status" value="1"/>
</dbReference>
<dbReference type="SUPFAM" id="SSF102735">
    <property type="entry name" value="Trigger factor ribosome-binding domain"/>
    <property type="match status" value="1"/>
</dbReference>
<organism evidence="12">
    <name type="scientific">Thermodesulfobacterium geofontis</name>
    <dbReference type="NCBI Taxonomy" id="1295609"/>
    <lineage>
        <taxon>Bacteria</taxon>
        <taxon>Pseudomonadati</taxon>
        <taxon>Thermodesulfobacteriota</taxon>
        <taxon>Thermodesulfobacteria</taxon>
        <taxon>Thermodesulfobacteriales</taxon>
        <taxon>Thermodesulfobacteriaceae</taxon>
        <taxon>Thermodesulfobacterium</taxon>
    </lineage>
</organism>
<evidence type="ECO:0000256" key="2">
    <source>
        <dbReference type="ARBA" id="ARBA00005464"/>
    </source>
</evidence>
<evidence type="ECO:0000256" key="5">
    <source>
        <dbReference type="ARBA" id="ARBA00023110"/>
    </source>
</evidence>
<evidence type="ECO:0000256" key="4">
    <source>
        <dbReference type="ARBA" id="ARBA00016902"/>
    </source>
</evidence>
<comment type="subcellular location">
    <subcellularLocation>
        <location evidence="9">Cytoplasm</location>
    </subcellularLocation>
    <text evidence="9">About half TF is bound to the ribosome near the polypeptide exit tunnel while the other half is free in the cytoplasm.</text>
</comment>
<evidence type="ECO:0000259" key="11">
    <source>
        <dbReference type="Pfam" id="PF05698"/>
    </source>
</evidence>
<dbReference type="InterPro" id="IPR036611">
    <property type="entry name" value="Trigger_fac_ribosome-bd_sf"/>
</dbReference>
<dbReference type="GO" id="GO:0015031">
    <property type="term" value="P:protein transport"/>
    <property type="evidence" value="ECO:0007669"/>
    <property type="project" value="UniProtKB-UniRule"/>
</dbReference>
<dbReference type="InterPro" id="IPR037041">
    <property type="entry name" value="Trigger_fac_C_sf"/>
</dbReference>
<evidence type="ECO:0000256" key="6">
    <source>
        <dbReference type="ARBA" id="ARBA00023186"/>
    </source>
</evidence>
<protein>
    <recommendedName>
        <fullName evidence="4 9">Trigger factor</fullName>
        <shortName evidence="9">TF</shortName>
        <ecNumber evidence="3 9">5.2.1.8</ecNumber>
    </recommendedName>
    <alternativeName>
        <fullName evidence="8 9">PPIase</fullName>
    </alternativeName>
</protein>
<name>A0A7V4JQD0_9BACT</name>
<dbReference type="GO" id="GO:0043335">
    <property type="term" value="P:protein unfolding"/>
    <property type="evidence" value="ECO:0007669"/>
    <property type="project" value="TreeGrafter"/>
</dbReference>
<keyword evidence="6 9" id="KW-0143">Chaperone</keyword>
<dbReference type="InterPro" id="IPR008880">
    <property type="entry name" value="Trigger_fac_C"/>
</dbReference>
<feature type="domain" description="Trigger factor C-terminal" evidence="11">
    <location>
        <begin position="267"/>
        <end position="399"/>
    </location>
</feature>
<evidence type="ECO:0000256" key="3">
    <source>
        <dbReference type="ARBA" id="ARBA00013194"/>
    </source>
</evidence>
<comment type="domain">
    <text evidence="9">Consists of 3 domains; the N-terminus binds the ribosome, the middle domain has PPIase activity, while the C-terminus has intrinsic chaperone activity on its own.</text>
</comment>
<dbReference type="AlphaFoldDB" id="A0A7V4JQD0"/>
<keyword evidence="9" id="KW-0132">Cell division</keyword>
<comment type="similarity">
    <text evidence="2 9">Belongs to the FKBP-type PPIase family. Tig subfamily.</text>
</comment>
<keyword evidence="9" id="KW-0131">Cell cycle</keyword>
<dbReference type="InterPro" id="IPR005215">
    <property type="entry name" value="Trig_fac"/>
</dbReference>
<keyword evidence="7 9" id="KW-0413">Isomerase</keyword>
<dbReference type="PANTHER" id="PTHR30560:SF3">
    <property type="entry name" value="TRIGGER FACTOR-LIKE PROTEIN TIG, CHLOROPLASTIC"/>
    <property type="match status" value="1"/>
</dbReference>
<dbReference type="GO" id="GO:0005737">
    <property type="term" value="C:cytoplasm"/>
    <property type="evidence" value="ECO:0007669"/>
    <property type="project" value="UniProtKB-SubCell"/>
</dbReference>
<sequence>MKVELQDLSEVEKILKIEVSQEKVDEIIQKVTHQIRKKAKVKGFREGKVPIYLVKKFYREEIEEKSIARIIEDTLEKAVKEAKVEPLLRPKVEELGELEEGKPFNYSVLVEIRPEINIKKEDYIGVEIEKESDEIDEEEVDRILNEFRYSFSPLKRAEKEEVIEDRSIAVIEFEAYDGEDLIPGHQAEALFIDVGTGEFNEKVEKELIGKKEGDKFSVEVEYPEDGLNPLLAGKKVRYQIGVKEIYKRELKELDDEFVKSLNMGFETVDALRESVKKRLLEDKKRRNEDRFRERLLEKILKKVDFKVPTRYIELKLYQLIDKIREGLERDGFSFDKLNISMEKLRERLYPIAEKQAKEELLLEKIAELENIEISQEEIDKTVETISRNLRVSLEQARGIVYFNILPKKLAEKTLQFLVNNAKPIKKES</sequence>
<proteinExistence type="inferred from homology"/>
<evidence type="ECO:0000256" key="8">
    <source>
        <dbReference type="ARBA" id="ARBA00029986"/>
    </source>
</evidence>
<evidence type="ECO:0000256" key="1">
    <source>
        <dbReference type="ARBA" id="ARBA00000971"/>
    </source>
</evidence>
<evidence type="ECO:0000259" key="10">
    <source>
        <dbReference type="Pfam" id="PF05697"/>
    </source>
</evidence>
<dbReference type="InterPro" id="IPR027304">
    <property type="entry name" value="Trigger_fact/SurA_dom_sf"/>
</dbReference>
<dbReference type="GO" id="GO:0051301">
    <property type="term" value="P:cell division"/>
    <property type="evidence" value="ECO:0007669"/>
    <property type="project" value="UniProtKB-KW"/>
</dbReference>
<dbReference type="GO" id="GO:0043022">
    <property type="term" value="F:ribosome binding"/>
    <property type="evidence" value="ECO:0007669"/>
    <property type="project" value="TreeGrafter"/>
</dbReference>
<evidence type="ECO:0000256" key="9">
    <source>
        <dbReference type="HAMAP-Rule" id="MF_00303"/>
    </source>
</evidence>
<dbReference type="InterPro" id="IPR046357">
    <property type="entry name" value="PPIase_dom_sf"/>
</dbReference>
<dbReference type="Gene3D" id="1.10.3120.10">
    <property type="entry name" value="Trigger factor, C-terminal domain"/>
    <property type="match status" value="1"/>
</dbReference>
<dbReference type="GO" id="GO:0044183">
    <property type="term" value="F:protein folding chaperone"/>
    <property type="evidence" value="ECO:0007669"/>
    <property type="project" value="TreeGrafter"/>
</dbReference>
<comment type="catalytic activity">
    <reaction evidence="1 9">
        <text>[protein]-peptidylproline (omega=180) = [protein]-peptidylproline (omega=0)</text>
        <dbReference type="Rhea" id="RHEA:16237"/>
        <dbReference type="Rhea" id="RHEA-COMP:10747"/>
        <dbReference type="Rhea" id="RHEA-COMP:10748"/>
        <dbReference type="ChEBI" id="CHEBI:83833"/>
        <dbReference type="ChEBI" id="CHEBI:83834"/>
        <dbReference type="EC" id="5.2.1.8"/>
    </reaction>
</comment>
<dbReference type="InterPro" id="IPR008881">
    <property type="entry name" value="Trigger_fac_ribosome-bd_bac"/>
</dbReference>
<evidence type="ECO:0000313" key="12">
    <source>
        <dbReference type="EMBL" id="HGU15796.1"/>
    </source>
</evidence>
<comment type="function">
    <text evidence="9">Involved in protein export. Acts as a chaperone by maintaining the newly synthesized protein in an open conformation. Functions as a peptidyl-prolyl cis-trans isomerase.</text>
</comment>
<dbReference type="EMBL" id="DTEI01000070">
    <property type="protein sequence ID" value="HGU15796.1"/>
    <property type="molecule type" value="Genomic_DNA"/>
</dbReference>
<accession>A0A7V4JQD0</accession>
<gene>
    <name evidence="9 12" type="primary">tig</name>
    <name evidence="12" type="ORF">ENU91_03985</name>
</gene>
<dbReference type="Gene3D" id="3.30.70.1050">
    <property type="entry name" value="Trigger factor ribosome-binding domain"/>
    <property type="match status" value="1"/>
</dbReference>
<dbReference type="SUPFAM" id="SSF109998">
    <property type="entry name" value="Triger factor/SurA peptide-binding domain-like"/>
    <property type="match status" value="1"/>
</dbReference>
<keyword evidence="9" id="KW-0963">Cytoplasm</keyword>
<dbReference type="EC" id="5.2.1.8" evidence="3 9"/>
<dbReference type="GO" id="GO:0051083">
    <property type="term" value="P:'de novo' cotranslational protein folding"/>
    <property type="evidence" value="ECO:0007669"/>
    <property type="project" value="TreeGrafter"/>
</dbReference>
<dbReference type="GO" id="GO:0003755">
    <property type="term" value="F:peptidyl-prolyl cis-trans isomerase activity"/>
    <property type="evidence" value="ECO:0007669"/>
    <property type="project" value="UniProtKB-UniRule"/>
</dbReference>
<reference evidence="12" key="1">
    <citation type="journal article" date="2020" name="mSystems">
        <title>Genome- and Community-Level Interaction Insights into Carbon Utilization and Element Cycling Functions of Hydrothermarchaeota in Hydrothermal Sediment.</title>
        <authorList>
            <person name="Zhou Z."/>
            <person name="Liu Y."/>
            <person name="Xu W."/>
            <person name="Pan J."/>
            <person name="Luo Z.H."/>
            <person name="Li M."/>
        </authorList>
    </citation>
    <scope>NUCLEOTIDE SEQUENCE [LARGE SCALE GENOMIC DNA]</scope>
    <source>
        <strain evidence="12">SpSt-711</strain>
    </source>
</reference>
<dbReference type="PANTHER" id="PTHR30560">
    <property type="entry name" value="TRIGGER FACTOR CHAPERONE AND PEPTIDYL-PROLYL CIS/TRANS ISOMERASE"/>
    <property type="match status" value="1"/>
</dbReference>
<dbReference type="HAMAP" id="MF_00303">
    <property type="entry name" value="Trigger_factor_Tig"/>
    <property type="match status" value="1"/>
</dbReference>
<feature type="domain" description="Trigger factor ribosome-binding bacterial" evidence="10">
    <location>
        <begin position="1"/>
        <end position="146"/>
    </location>
</feature>